<reference evidence="2" key="1">
    <citation type="submission" date="2018-02" db="EMBL/GenBank/DDBJ databases">
        <authorList>
            <person name="Hausmann B."/>
        </authorList>
    </citation>
    <scope>NUCLEOTIDE SEQUENCE [LARGE SCALE GENOMIC DNA]</scope>
    <source>
        <strain evidence="2">Peat soil MAG SbF1</strain>
    </source>
</reference>
<organism evidence="1 2">
    <name type="scientific">Candidatus Desulfosporosinus infrequens</name>
    <dbReference type="NCBI Taxonomy" id="2043169"/>
    <lineage>
        <taxon>Bacteria</taxon>
        <taxon>Bacillati</taxon>
        <taxon>Bacillota</taxon>
        <taxon>Clostridia</taxon>
        <taxon>Eubacteriales</taxon>
        <taxon>Desulfitobacteriaceae</taxon>
        <taxon>Desulfosporosinus</taxon>
    </lineage>
</organism>
<dbReference type="AlphaFoldDB" id="A0A2U3LJH7"/>
<dbReference type="EMBL" id="OMOF01000512">
    <property type="protein sequence ID" value="SPF52121.1"/>
    <property type="molecule type" value="Genomic_DNA"/>
</dbReference>
<accession>A0A2U3LJH7</accession>
<dbReference type="Proteomes" id="UP000238916">
    <property type="component" value="Unassembled WGS sequence"/>
</dbReference>
<protein>
    <submittedName>
        <fullName evidence="1">Uncharacterized protein</fullName>
    </submittedName>
</protein>
<gene>
    <name evidence="1" type="ORF">SBF1_560039</name>
</gene>
<evidence type="ECO:0000313" key="2">
    <source>
        <dbReference type="Proteomes" id="UP000238916"/>
    </source>
</evidence>
<evidence type="ECO:0000313" key="1">
    <source>
        <dbReference type="EMBL" id="SPF52121.1"/>
    </source>
</evidence>
<sequence>MYFKSFLILTAKRISFEVLFVFSGCPENIITDQIGSIGLY</sequence>
<name>A0A2U3LJH7_9FIRM</name>
<proteinExistence type="predicted"/>